<keyword evidence="22" id="KW-1185">Reference proteome</keyword>
<evidence type="ECO:0000256" key="9">
    <source>
        <dbReference type="ARBA" id="ARBA00022741"/>
    </source>
</evidence>
<dbReference type="Pfam" id="PF21799">
    <property type="entry name" value="MurD-like_N"/>
    <property type="match status" value="1"/>
</dbReference>
<dbReference type="Gene3D" id="3.40.1190.10">
    <property type="entry name" value="Mur-like, catalytic domain"/>
    <property type="match status" value="1"/>
</dbReference>
<keyword evidence="8 17" id="KW-0436">Ligase</keyword>
<dbReference type="NCBIfam" id="TIGR01087">
    <property type="entry name" value="murD"/>
    <property type="match status" value="1"/>
</dbReference>
<keyword evidence="11 17" id="KW-0133">Cell shape</keyword>
<evidence type="ECO:0000256" key="5">
    <source>
        <dbReference type="ARBA" id="ARBA00012212"/>
    </source>
</evidence>
<comment type="subcellular location">
    <subcellularLocation>
        <location evidence="2 17 18">Cytoplasm</location>
    </subcellularLocation>
</comment>
<proteinExistence type="inferred from homology"/>
<organism evidence="21 22">
    <name type="scientific">Lentilactobacillus raoultii</name>
    <dbReference type="NCBI Taxonomy" id="1987503"/>
    <lineage>
        <taxon>Bacteria</taxon>
        <taxon>Bacillati</taxon>
        <taxon>Bacillota</taxon>
        <taxon>Bacilli</taxon>
        <taxon>Lactobacillales</taxon>
        <taxon>Lactobacillaceae</taxon>
        <taxon>Lentilactobacillus</taxon>
    </lineage>
</organism>
<sequence>MKMIDDYRGKHVLVLGAGKSGTHAAELLQQLGATVVVNDAKPSDQLPEIAELRDRGIETVTGKQTADILDHHFDLMVKNPGIPYDNEVVTRAVKEKMLIITEVELAAKITDAEIIGVTGSNGKTTTVTMITKILNQERSKGHAYAAGNIGISATETAMKATADDTIVMELSSFMLLGIQKLHPHVAVLTNIFSNHLDYHKTRQNYVNAKMRITMNQTPDDFFVVNFDSDEWRQLSKRSQAKVVPFARTSEIDHGAYEKNGKLYYNDEFIMNAEDIKVPGQQNVENALAAIATAKILGKSNLAITNVLETFTGVRHRLQFVLEAEGRKFYNDSKATDIEATQVALEGFNQPVVLLAGGLDRGYTFDKMIPQFKQHVKAAVLFGQTADLLETSLQKAGIKEITKVNNLDEAVPVAYRYSDVGDVILLSPANASWDQFKTFEQRGDAFIKDVEKLTHKQEEH</sequence>
<comment type="catalytic activity">
    <reaction evidence="16 17 18">
        <text>UDP-N-acetyl-alpha-D-muramoyl-L-alanine + D-glutamate + ATP = UDP-N-acetyl-alpha-D-muramoyl-L-alanyl-D-glutamate + ADP + phosphate + H(+)</text>
        <dbReference type="Rhea" id="RHEA:16429"/>
        <dbReference type="ChEBI" id="CHEBI:15378"/>
        <dbReference type="ChEBI" id="CHEBI:29986"/>
        <dbReference type="ChEBI" id="CHEBI:30616"/>
        <dbReference type="ChEBI" id="CHEBI:43474"/>
        <dbReference type="ChEBI" id="CHEBI:83898"/>
        <dbReference type="ChEBI" id="CHEBI:83900"/>
        <dbReference type="ChEBI" id="CHEBI:456216"/>
        <dbReference type="EC" id="6.3.2.9"/>
    </reaction>
</comment>
<dbReference type="Proteomes" id="UP001597156">
    <property type="component" value="Unassembled WGS sequence"/>
</dbReference>
<evidence type="ECO:0000256" key="8">
    <source>
        <dbReference type="ARBA" id="ARBA00022598"/>
    </source>
</evidence>
<dbReference type="RefSeq" id="WP_121977475.1">
    <property type="nucleotide sequence ID" value="NZ_JBHTLH010000017.1"/>
</dbReference>
<feature type="binding site" evidence="17">
    <location>
        <begin position="119"/>
        <end position="125"/>
    </location>
    <ligand>
        <name>ATP</name>
        <dbReference type="ChEBI" id="CHEBI:30616"/>
    </ligand>
</feature>
<evidence type="ECO:0000256" key="11">
    <source>
        <dbReference type="ARBA" id="ARBA00022960"/>
    </source>
</evidence>
<evidence type="ECO:0000256" key="3">
    <source>
        <dbReference type="ARBA" id="ARBA00004752"/>
    </source>
</evidence>
<protein>
    <recommendedName>
        <fullName evidence="6 17">UDP-N-acetylmuramoylalanine--D-glutamate ligase</fullName>
        <ecNumber evidence="5 17">6.3.2.9</ecNumber>
    </recommendedName>
    <alternativeName>
        <fullName evidence="15 17">D-glutamic acid-adding enzyme</fullName>
    </alternativeName>
    <alternativeName>
        <fullName evidence="14 17">UDP-N-acetylmuramoyl-L-alanyl-D-glutamate synthetase</fullName>
    </alternativeName>
</protein>
<evidence type="ECO:0000256" key="2">
    <source>
        <dbReference type="ARBA" id="ARBA00004496"/>
    </source>
</evidence>
<name>A0ABW3PKN8_9LACO</name>
<comment type="similarity">
    <text evidence="4 17">Belongs to the MurCDEF family.</text>
</comment>
<keyword evidence="9 17" id="KW-0547">Nucleotide-binding</keyword>
<dbReference type="SUPFAM" id="SSF53244">
    <property type="entry name" value="MurD-like peptide ligases, peptide-binding domain"/>
    <property type="match status" value="1"/>
</dbReference>
<evidence type="ECO:0000313" key="22">
    <source>
        <dbReference type="Proteomes" id="UP001597156"/>
    </source>
</evidence>
<dbReference type="Pfam" id="PF02875">
    <property type="entry name" value="Mur_ligase_C"/>
    <property type="match status" value="1"/>
</dbReference>
<comment type="pathway">
    <text evidence="3 17 18">Cell wall biogenesis; peptidoglycan biosynthesis.</text>
</comment>
<evidence type="ECO:0000256" key="4">
    <source>
        <dbReference type="ARBA" id="ARBA00010416"/>
    </source>
</evidence>
<evidence type="ECO:0000256" key="6">
    <source>
        <dbReference type="ARBA" id="ARBA00015655"/>
    </source>
</evidence>
<keyword evidence="13 17" id="KW-0961">Cell wall biogenesis/degradation</keyword>
<evidence type="ECO:0000256" key="12">
    <source>
        <dbReference type="ARBA" id="ARBA00022984"/>
    </source>
</evidence>
<evidence type="ECO:0000256" key="10">
    <source>
        <dbReference type="ARBA" id="ARBA00022840"/>
    </source>
</evidence>
<evidence type="ECO:0000256" key="16">
    <source>
        <dbReference type="ARBA" id="ARBA00047632"/>
    </source>
</evidence>
<gene>
    <name evidence="17 21" type="primary">murD</name>
    <name evidence="21" type="ORF">ACFQ22_05995</name>
</gene>
<dbReference type="PANTHER" id="PTHR43692">
    <property type="entry name" value="UDP-N-ACETYLMURAMOYLALANINE--D-GLUTAMATE LIGASE"/>
    <property type="match status" value="1"/>
</dbReference>
<feature type="domain" description="Mur ligase C-terminal" evidence="19">
    <location>
        <begin position="315"/>
        <end position="428"/>
    </location>
</feature>
<reference evidence="22" key="1">
    <citation type="journal article" date="2019" name="Int. J. Syst. Evol. Microbiol.">
        <title>The Global Catalogue of Microorganisms (GCM) 10K type strain sequencing project: providing services to taxonomists for standard genome sequencing and annotation.</title>
        <authorList>
            <consortium name="The Broad Institute Genomics Platform"/>
            <consortium name="The Broad Institute Genome Sequencing Center for Infectious Disease"/>
            <person name="Wu L."/>
            <person name="Ma J."/>
        </authorList>
    </citation>
    <scope>NUCLEOTIDE SEQUENCE [LARGE SCALE GENOMIC DNA]</scope>
    <source>
        <strain evidence="22">CCUG 71848</strain>
    </source>
</reference>
<dbReference type="GO" id="GO:0008764">
    <property type="term" value="F:UDP-N-acetylmuramoylalanine-D-glutamate ligase activity"/>
    <property type="evidence" value="ECO:0007669"/>
    <property type="project" value="UniProtKB-EC"/>
</dbReference>
<comment type="caution">
    <text evidence="21">The sequence shown here is derived from an EMBL/GenBank/DDBJ whole genome shotgun (WGS) entry which is preliminary data.</text>
</comment>
<dbReference type="Gene3D" id="3.40.50.720">
    <property type="entry name" value="NAD(P)-binding Rossmann-like Domain"/>
    <property type="match status" value="1"/>
</dbReference>
<dbReference type="EMBL" id="JBHTLH010000017">
    <property type="protein sequence ID" value="MFD1124918.1"/>
    <property type="molecule type" value="Genomic_DNA"/>
</dbReference>
<evidence type="ECO:0000256" key="14">
    <source>
        <dbReference type="ARBA" id="ARBA00030398"/>
    </source>
</evidence>
<dbReference type="PANTHER" id="PTHR43692:SF1">
    <property type="entry name" value="UDP-N-ACETYLMURAMOYLALANINE--D-GLUTAMATE LIGASE"/>
    <property type="match status" value="1"/>
</dbReference>
<accession>A0ABW3PKN8</accession>
<evidence type="ECO:0000256" key="1">
    <source>
        <dbReference type="ARBA" id="ARBA00002734"/>
    </source>
</evidence>
<dbReference type="InterPro" id="IPR005762">
    <property type="entry name" value="MurD"/>
</dbReference>
<keyword evidence="17 18" id="KW-0132">Cell division</keyword>
<evidence type="ECO:0000256" key="18">
    <source>
        <dbReference type="RuleBase" id="RU003664"/>
    </source>
</evidence>
<evidence type="ECO:0000256" key="13">
    <source>
        <dbReference type="ARBA" id="ARBA00023316"/>
    </source>
</evidence>
<keyword evidence="17 18" id="KW-0131">Cell cycle</keyword>
<feature type="domain" description="Mur ligase central" evidence="20">
    <location>
        <begin position="117"/>
        <end position="293"/>
    </location>
</feature>
<dbReference type="Gene3D" id="3.90.190.20">
    <property type="entry name" value="Mur ligase, C-terminal domain"/>
    <property type="match status" value="1"/>
</dbReference>
<evidence type="ECO:0000256" key="7">
    <source>
        <dbReference type="ARBA" id="ARBA00022490"/>
    </source>
</evidence>
<comment type="function">
    <text evidence="1 17 18">Cell wall formation. Catalyzes the addition of glutamate to the nucleotide precursor UDP-N-acetylmuramoyl-L-alanine (UMA).</text>
</comment>
<keyword evidence="7 17" id="KW-0963">Cytoplasm</keyword>
<dbReference type="InterPro" id="IPR004101">
    <property type="entry name" value="Mur_ligase_C"/>
</dbReference>
<dbReference type="InterPro" id="IPR036615">
    <property type="entry name" value="Mur_ligase_C_dom_sf"/>
</dbReference>
<dbReference type="Pfam" id="PF08245">
    <property type="entry name" value="Mur_ligase_M"/>
    <property type="match status" value="1"/>
</dbReference>
<dbReference type="EC" id="6.3.2.9" evidence="5 17"/>
<evidence type="ECO:0000259" key="19">
    <source>
        <dbReference type="Pfam" id="PF02875"/>
    </source>
</evidence>
<keyword evidence="10 17" id="KW-0067">ATP-binding</keyword>
<evidence type="ECO:0000256" key="15">
    <source>
        <dbReference type="ARBA" id="ARBA00032324"/>
    </source>
</evidence>
<dbReference type="SUPFAM" id="SSF51984">
    <property type="entry name" value="MurCD N-terminal domain"/>
    <property type="match status" value="1"/>
</dbReference>
<evidence type="ECO:0000259" key="20">
    <source>
        <dbReference type="Pfam" id="PF08245"/>
    </source>
</evidence>
<dbReference type="InterPro" id="IPR036565">
    <property type="entry name" value="Mur-like_cat_sf"/>
</dbReference>
<dbReference type="InterPro" id="IPR013221">
    <property type="entry name" value="Mur_ligase_cen"/>
</dbReference>
<evidence type="ECO:0000256" key="17">
    <source>
        <dbReference type="HAMAP-Rule" id="MF_00639"/>
    </source>
</evidence>
<dbReference type="HAMAP" id="MF_00639">
    <property type="entry name" value="MurD"/>
    <property type="match status" value="1"/>
</dbReference>
<evidence type="ECO:0000313" key="21">
    <source>
        <dbReference type="EMBL" id="MFD1124918.1"/>
    </source>
</evidence>
<dbReference type="SUPFAM" id="SSF53623">
    <property type="entry name" value="MurD-like peptide ligases, catalytic domain"/>
    <property type="match status" value="1"/>
</dbReference>
<keyword evidence="12 17" id="KW-0573">Peptidoglycan synthesis</keyword>